<dbReference type="Proteomes" id="UP001055337">
    <property type="component" value="Plasmid unnamed"/>
</dbReference>
<sequence length="61" mass="6886">MRVEAEVDMIVRVAVLFGDEFGFSIDELSRRRTDRSGPGTPIYWARNPDQLSLLDTDKDAG</sequence>
<protein>
    <submittedName>
        <fullName evidence="1">Uncharacterized protein</fullName>
    </submittedName>
</protein>
<keyword evidence="1" id="KW-0614">Plasmid</keyword>
<accession>A0ABY3TTS4</accession>
<organism evidence="1 2">
    <name type="scientific">Mycolicibacterium crocinum</name>
    <dbReference type="NCBI Taxonomy" id="388459"/>
    <lineage>
        <taxon>Bacteria</taxon>
        <taxon>Bacillati</taxon>
        <taxon>Actinomycetota</taxon>
        <taxon>Actinomycetes</taxon>
        <taxon>Mycobacteriales</taxon>
        <taxon>Mycobacteriaceae</taxon>
        <taxon>Mycolicibacterium</taxon>
    </lineage>
</organism>
<reference evidence="1" key="1">
    <citation type="submission" date="2022-08" db="EMBL/GenBank/DDBJ databases">
        <title>Whole genome sequencing of non-tuberculosis mycobacteria type-strains.</title>
        <authorList>
            <person name="Igarashi Y."/>
            <person name="Osugi A."/>
            <person name="Mitarai S."/>
        </authorList>
    </citation>
    <scope>NUCLEOTIDE SEQUENCE</scope>
    <source>
        <strain evidence="1">JCM 16369</strain>
    </source>
</reference>
<dbReference type="EMBL" id="CP092363">
    <property type="protein sequence ID" value="ULN44793.1"/>
    <property type="molecule type" value="Genomic_DNA"/>
</dbReference>
<dbReference type="RefSeq" id="WP_240180771.1">
    <property type="nucleotide sequence ID" value="NZ_CP092363.2"/>
</dbReference>
<evidence type="ECO:0000313" key="2">
    <source>
        <dbReference type="Proteomes" id="UP001055337"/>
    </source>
</evidence>
<keyword evidence="2" id="KW-1185">Reference proteome</keyword>
<name>A0ABY3TTS4_9MYCO</name>
<geneLocation type="plasmid" evidence="1 2">
    <name>unnamed</name>
</geneLocation>
<evidence type="ECO:0000313" key="1">
    <source>
        <dbReference type="EMBL" id="ULN44793.1"/>
    </source>
</evidence>
<gene>
    <name evidence="1" type="ORF">MI149_29340</name>
</gene>
<proteinExistence type="predicted"/>